<protein>
    <submittedName>
        <fullName evidence="11">Hydrogenase 4 subunit B</fullName>
    </submittedName>
</protein>
<dbReference type="InterPro" id="IPR001516">
    <property type="entry name" value="Proton_antipo_N"/>
</dbReference>
<evidence type="ECO:0000313" key="11">
    <source>
        <dbReference type="EMBL" id="OGH93122.1"/>
    </source>
</evidence>
<comment type="subcellular location">
    <subcellularLocation>
        <location evidence="1">Cell membrane</location>
        <topology evidence="1">Multi-pass membrane protein</topology>
    </subcellularLocation>
    <subcellularLocation>
        <location evidence="7">Membrane</location>
        <topology evidence="7">Multi-pass membrane protein</topology>
    </subcellularLocation>
</comment>
<evidence type="ECO:0000256" key="1">
    <source>
        <dbReference type="ARBA" id="ARBA00004651"/>
    </source>
</evidence>
<feature type="transmembrane region" description="Helical" evidence="8">
    <location>
        <begin position="538"/>
        <end position="558"/>
    </location>
</feature>
<feature type="transmembrane region" description="Helical" evidence="8">
    <location>
        <begin position="250"/>
        <end position="267"/>
    </location>
</feature>
<dbReference type="Pfam" id="PF00662">
    <property type="entry name" value="Proton_antipo_N"/>
    <property type="match status" value="1"/>
</dbReference>
<proteinExistence type="predicted"/>
<evidence type="ECO:0000256" key="3">
    <source>
        <dbReference type="ARBA" id="ARBA00022692"/>
    </source>
</evidence>
<feature type="transmembrane region" description="Helical" evidence="8">
    <location>
        <begin position="279"/>
        <end position="302"/>
    </location>
</feature>
<dbReference type="PANTHER" id="PTHR42682:SF3">
    <property type="entry name" value="FORMATE HYDROGENLYASE SUBUNIT 3-RELATED"/>
    <property type="match status" value="1"/>
</dbReference>
<dbReference type="GO" id="GO:0008137">
    <property type="term" value="F:NADH dehydrogenase (ubiquinone) activity"/>
    <property type="evidence" value="ECO:0007669"/>
    <property type="project" value="InterPro"/>
</dbReference>
<gene>
    <name evidence="11" type="ORF">A2563_00345</name>
</gene>
<evidence type="ECO:0000256" key="7">
    <source>
        <dbReference type="RuleBase" id="RU000320"/>
    </source>
</evidence>
<organism evidence="11 12">
    <name type="scientific">Candidatus Magasanikbacteria bacterium RIFOXYD1_FULL_40_23</name>
    <dbReference type="NCBI Taxonomy" id="1798705"/>
    <lineage>
        <taxon>Bacteria</taxon>
        <taxon>Candidatus Magasanikiibacteriota</taxon>
    </lineage>
</organism>
<accession>A0A1F6PAD0</accession>
<dbReference type="Pfam" id="PF00361">
    <property type="entry name" value="Proton_antipo_M"/>
    <property type="match status" value="1"/>
</dbReference>
<feature type="transmembrane region" description="Helical" evidence="8">
    <location>
        <begin position="212"/>
        <end position="238"/>
    </location>
</feature>
<evidence type="ECO:0000313" key="12">
    <source>
        <dbReference type="Proteomes" id="UP000176634"/>
    </source>
</evidence>
<keyword evidence="3 7" id="KW-0812">Transmembrane</keyword>
<reference evidence="11 12" key="1">
    <citation type="journal article" date="2016" name="Nat. Commun.">
        <title>Thousands of microbial genomes shed light on interconnected biogeochemical processes in an aquifer system.</title>
        <authorList>
            <person name="Anantharaman K."/>
            <person name="Brown C.T."/>
            <person name="Hug L.A."/>
            <person name="Sharon I."/>
            <person name="Castelle C.J."/>
            <person name="Probst A.J."/>
            <person name="Thomas B.C."/>
            <person name="Singh A."/>
            <person name="Wilkins M.J."/>
            <person name="Karaoz U."/>
            <person name="Brodie E.L."/>
            <person name="Williams K.H."/>
            <person name="Hubbard S.S."/>
            <person name="Banfield J.F."/>
        </authorList>
    </citation>
    <scope>NUCLEOTIDE SEQUENCE [LARGE SCALE GENOMIC DNA]</scope>
</reference>
<dbReference type="GO" id="GO:0005886">
    <property type="term" value="C:plasma membrane"/>
    <property type="evidence" value="ECO:0007669"/>
    <property type="project" value="UniProtKB-SubCell"/>
</dbReference>
<feature type="transmembrane region" description="Helical" evidence="8">
    <location>
        <begin position="339"/>
        <end position="369"/>
    </location>
</feature>
<dbReference type="Proteomes" id="UP000176634">
    <property type="component" value="Unassembled WGS sequence"/>
</dbReference>
<dbReference type="EMBL" id="MFRA01000002">
    <property type="protein sequence ID" value="OGH93122.1"/>
    <property type="molecule type" value="Genomic_DNA"/>
</dbReference>
<feature type="domain" description="NADH-Ubiquinone oxidoreductase (complex I) chain 5 N-terminal" evidence="10">
    <location>
        <begin position="75"/>
        <end position="109"/>
    </location>
</feature>
<feature type="transmembrane region" description="Helical" evidence="8">
    <location>
        <begin position="478"/>
        <end position="501"/>
    </location>
</feature>
<dbReference type="GO" id="GO:0042773">
    <property type="term" value="P:ATP synthesis coupled electron transport"/>
    <property type="evidence" value="ECO:0007669"/>
    <property type="project" value="InterPro"/>
</dbReference>
<comment type="caution">
    <text evidence="11">The sequence shown here is derived from an EMBL/GenBank/DDBJ whole genome shotgun (WGS) entry which is preliminary data.</text>
</comment>
<feature type="domain" description="NADH:quinone oxidoreductase/Mrp antiporter transmembrane" evidence="9">
    <location>
        <begin position="136"/>
        <end position="422"/>
    </location>
</feature>
<keyword evidence="4 8" id="KW-1133">Transmembrane helix</keyword>
<dbReference type="InterPro" id="IPR001750">
    <property type="entry name" value="ND/Mrp_TM"/>
</dbReference>
<evidence type="ECO:0000259" key="9">
    <source>
        <dbReference type="Pfam" id="PF00361"/>
    </source>
</evidence>
<evidence type="ECO:0000259" key="10">
    <source>
        <dbReference type="Pfam" id="PF00662"/>
    </source>
</evidence>
<dbReference type="PANTHER" id="PTHR42682">
    <property type="entry name" value="HYDROGENASE-4 COMPONENT F"/>
    <property type="match status" value="1"/>
</dbReference>
<name>A0A1F6PAD0_9BACT</name>
<evidence type="ECO:0000256" key="5">
    <source>
        <dbReference type="ARBA" id="ARBA00023002"/>
    </source>
</evidence>
<dbReference type="InterPro" id="IPR052175">
    <property type="entry name" value="ComplexI-like_HydComp"/>
</dbReference>
<feature type="transmembrane region" description="Helical" evidence="8">
    <location>
        <begin position="116"/>
        <end position="134"/>
    </location>
</feature>
<feature type="transmembrane region" description="Helical" evidence="8">
    <location>
        <begin position="314"/>
        <end position="333"/>
    </location>
</feature>
<dbReference type="GO" id="GO:0016491">
    <property type="term" value="F:oxidoreductase activity"/>
    <property type="evidence" value="ECO:0007669"/>
    <property type="project" value="UniProtKB-KW"/>
</dbReference>
<feature type="transmembrane region" description="Helical" evidence="8">
    <location>
        <begin position="140"/>
        <end position="159"/>
    </location>
</feature>
<evidence type="ECO:0000256" key="4">
    <source>
        <dbReference type="ARBA" id="ARBA00022989"/>
    </source>
</evidence>
<keyword evidence="5" id="KW-0560">Oxidoreductase</keyword>
<feature type="transmembrane region" description="Helical" evidence="8">
    <location>
        <begin position="661"/>
        <end position="680"/>
    </location>
</feature>
<dbReference type="InterPro" id="IPR003918">
    <property type="entry name" value="NADH_UbQ_OxRdtase"/>
</dbReference>
<dbReference type="NCBIfam" id="NF005086">
    <property type="entry name" value="PRK06521.1"/>
    <property type="match status" value="1"/>
</dbReference>
<dbReference type="STRING" id="1798705.A2563_00345"/>
<dbReference type="AlphaFoldDB" id="A0A1F6PAD0"/>
<feature type="transmembrane region" description="Helical" evidence="8">
    <location>
        <begin position="431"/>
        <end position="457"/>
    </location>
</feature>
<feature type="transmembrane region" description="Helical" evidence="8">
    <location>
        <begin position="41"/>
        <end position="64"/>
    </location>
</feature>
<evidence type="ECO:0000256" key="2">
    <source>
        <dbReference type="ARBA" id="ARBA00022475"/>
    </source>
</evidence>
<feature type="transmembrane region" description="Helical" evidence="8">
    <location>
        <begin position="390"/>
        <end position="411"/>
    </location>
</feature>
<dbReference type="PRINTS" id="PR01437">
    <property type="entry name" value="NUOXDRDTASE4"/>
</dbReference>
<feature type="transmembrane region" description="Helical" evidence="8">
    <location>
        <begin position="6"/>
        <end position="29"/>
    </location>
</feature>
<keyword evidence="6 8" id="KW-0472">Membrane</keyword>
<keyword evidence="2" id="KW-1003">Cell membrane</keyword>
<feature type="transmembrane region" description="Helical" evidence="8">
    <location>
        <begin position="84"/>
        <end position="104"/>
    </location>
</feature>
<evidence type="ECO:0000256" key="6">
    <source>
        <dbReference type="ARBA" id="ARBA00023136"/>
    </source>
</evidence>
<feature type="transmembrane region" description="Helical" evidence="8">
    <location>
        <begin position="171"/>
        <end position="192"/>
    </location>
</feature>
<evidence type="ECO:0000256" key="8">
    <source>
        <dbReference type="SAM" id="Phobius"/>
    </source>
</evidence>
<sequence>MLTTISSSTIFFISLLLFGIGAVGSLVLAKSDKWANVAGSVFAVSGSISGLVSSLSVLIKNSVFSFNFDLLAPLLSVSFRVDRLSAFFIFVISLIALVASIYSLGYVKHFYNKYNIGALGFFYNLFLAGMLMVVSAHNAIFFLVVWETMSLASFFLVIFENKEKSNLRAGYLYFIMTHIGTAFIIMAFLLLYRSTGSFDFTVIKNSMGEVSLLVKNLVFVLALIGFGTKAGIIPVHIWLPRAHSAAPTHVSALMSGVMIKTGIYMFIRIFMDMMTGIPVWWGVVVLVIGSVSSLLGVLYALTEHDIKRLLAYHSIENIGIILLGLGSSLVFWASDMKSLAVLGLVASLFHTLNHATFKALLFMGAGSVISQTHTRNMEEYGGLIKHMPQTAFFFLVGAMAISALPPFNGFFSEWATFQSLFYGIKSLSVSVQWVFLLGAGSLAFTGGLAAACFVKAFGAIFLARPRSEEAKHAKESAVTLRIAMAILAALTLVIGFFASYITSVLATVASSVRALGFAEPVFSSAAGAFSLKDGFATVSMPTILFSIVAALVLAWIVLKIINRQAKIKIERTWDCGTNLNGRMEITATGFSRSIITVFRGLLKPTKQTDVEYHDADMRYFAKSSAVHLGIEDIYLNNLYKPLQALVARLAAHVRKIQLGNLNVYVLYIFLTLFALLILLAF</sequence>